<dbReference type="PANTHER" id="PTHR13789">
    <property type="entry name" value="MONOOXYGENASE"/>
    <property type="match status" value="1"/>
</dbReference>
<dbReference type="InterPro" id="IPR002938">
    <property type="entry name" value="FAD-bd"/>
</dbReference>
<dbReference type="EMBL" id="JAZAVK010000079">
    <property type="protein sequence ID" value="KAK7425611.1"/>
    <property type="molecule type" value="Genomic_DNA"/>
</dbReference>
<keyword evidence="2" id="KW-0285">Flavoprotein</keyword>
<reference evidence="7 8" key="1">
    <citation type="journal article" date="2025" name="Microbiol. Resour. Announc.">
        <title>Draft genome sequences for Neonectria magnoliae and Neonectria punicea, canker pathogens of Liriodendron tulipifera and Acer saccharum in West Virginia.</title>
        <authorList>
            <person name="Petronek H.M."/>
            <person name="Kasson M.T."/>
            <person name="Metheny A.M."/>
            <person name="Stauder C.M."/>
            <person name="Lovett B."/>
            <person name="Lynch S.C."/>
            <person name="Garnas J.R."/>
            <person name="Kasson L.R."/>
            <person name="Stajich J.E."/>
        </authorList>
    </citation>
    <scope>NUCLEOTIDE SEQUENCE [LARGE SCALE GENOMIC DNA]</scope>
    <source>
        <strain evidence="7 8">NRRL 64651</strain>
    </source>
</reference>
<feature type="domain" description="FAD-binding" evidence="6">
    <location>
        <begin position="17"/>
        <end position="350"/>
    </location>
</feature>
<dbReference type="Proteomes" id="UP001498421">
    <property type="component" value="Unassembled WGS sequence"/>
</dbReference>
<name>A0ABR1HYE1_9HYPO</name>
<evidence type="ECO:0000259" key="6">
    <source>
        <dbReference type="Pfam" id="PF01494"/>
    </source>
</evidence>
<dbReference type="SUPFAM" id="SSF51905">
    <property type="entry name" value="FAD/NAD(P)-binding domain"/>
    <property type="match status" value="1"/>
</dbReference>
<keyword evidence="3" id="KW-0274">FAD</keyword>
<evidence type="ECO:0000256" key="1">
    <source>
        <dbReference type="ARBA" id="ARBA00007992"/>
    </source>
</evidence>
<dbReference type="InterPro" id="IPR050493">
    <property type="entry name" value="FAD-dep_Monooxygenase_BioMet"/>
</dbReference>
<gene>
    <name evidence="7" type="ORF">QQZ08_007934</name>
</gene>
<evidence type="ECO:0000256" key="2">
    <source>
        <dbReference type="ARBA" id="ARBA00022630"/>
    </source>
</evidence>
<keyword evidence="5" id="KW-0503">Monooxygenase</keyword>
<protein>
    <recommendedName>
        <fullName evidence="6">FAD-binding domain-containing protein</fullName>
    </recommendedName>
</protein>
<proteinExistence type="inferred from homology"/>
<dbReference type="Gene3D" id="3.50.50.60">
    <property type="entry name" value="FAD/NAD(P)-binding domain"/>
    <property type="match status" value="1"/>
</dbReference>
<evidence type="ECO:0000256" key="5">
    <source>
        <dbReference type="ARBA" id="ARBA00023033"/>
    </source>
</evidence>
<sequence>MDSTNGANGTNGDTKRLKVIVVGAGFAGMTACIECKRRGMDTILIEKYNNSAEYGDIIDFFSNAGRIVDTWDNGRIADKLLDICITKAKWMQMLKHTGELVHRDPWYLKPEHFRYQYAGQRGAMWQIFRDYADELGVEMRFGVGVVDYFEGDHHAGVVLANGTRIQGDCVLAGDGPKSLARQKVLGIEDAKTNSGYAIFRSYFEAGDEFRNHPLLKEYLNKDEDTIKLWFGPESHMLAYSWMGGSKIVWVFFHKDDGDIGESWSESADKSSVLQYIDSIGFNDECRAIVDLTPKGRIIDYKLVWRDPLQTWLSKSARIALIGDAAHCHLPTSGQGGSQAMEDSITAAVCLQKANGDVPLALRVMERVRFNRSHVTHQAGKQNRETWHNNPWEHVEEDPEKIALARGDWILDFDAVKTAEDNFERLAQDVRSGRKGTMEELSLPAGGEYVDIRQAKN</sequence>
<keyword evidence="4" id="KW-0560">Oxidoreductase</keyword>
<keyword evidence="8" id="KW-1185">Reference proteome</keyword>
<comment type="similarity">
    <text evidence="1">Belongs to the paxM FAD-dependent monooxygenase family.</text>
</comment>
<evidence type="ECO:0000313" key="8">
    <source>
        <dbReference type="Proteomes" id="UP001498421"/>
    </source>
</evidence>
<dbReference type="InterPro" id="IPR036188">
    <property type="entry name" value="FAD/NAD-bd_sf"/>
</dbReference>
<dbReference type="PANTHER" id="PTHR13789:SF236">
    <property type="entry name" value="MONOOXYGENASE, PUTATIVE (AFU_ORTHOLOGUE AFUA_6G12060)-RELATED"/>
    <property type="match status" value="1"/>
</dbReference>
<dbReference type="PRINTS" id="PR00420">
    <property type="entry name" value="RNGMNOXGNASE"/>
</dbReference>
<evidence type="ECO:0000256" key="3">
    <source>
        <dbReference type="ARBA" id="ARBA00022827"/>
    </source>
</evidence>
<dbReference type="Pfam" id="PF01494">
    <property type="entry name" value="FAD_binding_3"/>
    <property type="match status" value="1"/>
</dbReference>
<evidence type="ECO:0000313" key="7">
    <source>
        <dbReference type="EMBL" id="KAK7425611.1"/>
    </source>
</evidence>
<accession>A0ABR1HYE1</accession>
<comment type="caution">
    <text evidence="7">The sequence shown here is derived from an EMBL/GenBank/DDBJ whole genome shotgun (WGS) entry which is preliminary data.</text>
</comment>
<evidence type="ECO:0000256" key="4">
    <source>
        <dbReference type="ARBA" id="ARBA00023002"/>
    </source>
</evidence>
<organism evidence="7 8">
    <name type="scientific">Neonectria magnoliae</name>
    <dbReference type="NCBI Taxonomy" id="2732573"/>
    <lineage>
        <taxon>Eukaryota</taxon>
        <taxon>Fungi</taxon>
        <taxon>Dikarya</taxon>
        <taxon>Ascomycota</taxon>
        <taxon>Pezizomycotina</taxon>
        <taxon>Sordariomycetes</taxon>
        <taxon>Hypocreomycetidae</taxon>
        <taxon>Hypocreales</taxon>
        <taxon>Nectriaceae</taxon>
        <taxon>Neonectria</taxon>
    </lineage>
</organism>
<dbReference type="SUPFAM" id="SSF54373">
    <property type="entry name" value="FAD-linked reductases, C-terminal domain"/>
    <property type="match status" value="1"/>
</dbReference>